<dbReference type="eggNOG" id="ENOG502S0RD">
    <property type="taxonomic scope" value="Eukaryota"/>
</dbReference>
<dbReference type="Gene3D" id="3.30.450.20">
    <property type="entry name" value="PAS domain"/>
    <property type="match status" value="1"/>
</dbReference>
<dbReference type="InterPro" id="IPR035965">
    <property type="entry name" value="PAS-like_dom_sf"/>
</dbReference>
<dbReference type="InterPro" id="IPR052994">
    <property type="entry name" value="Tiny_macrocysts_regulators"/>
</dbReference>
<feature type="transmembrane region" description="Helical" evidence="1">
    <location>
        <begin position="78"/>
        <end position="95"/>
    </location>
</feature>
<dbReference type="Proteomes" id="UP000000600">
    <property type="component" value="Unassembled WGS sequence"/>
</dbReference>
<dbReference type="HOGENOM" id="CLU_001391_0_0_1"/>
<feature type="transmembrane region" description="Helical" evidence="1">
    <location>
        <begin position="107"/>
        <end position="129"/>
    </location>
</feature>
<feature type="transmembrane region" description="Helical" evidence="1">
    <location>
        <begin position="141"/>
        <end position="166"/>
    </location>
</feature>
<keyword evidence="1" id="KW-1133">Transmembrane helix</keyword>
<evidence type="ECO:0000259" key="2">
    <source>
        <dbReference type="PROSITE" id="PS50112"/>
    </source>
</evidence>
<dbReference type="InParanoid" id="A0CBT1"/>
<sequence>MEVKSNYGSTKNSLENDNILTRMQTELKLIVFRVFFLILKDEEQSIAIQIFLQVISFFQYLTFIFHRQLYVVWKNQKVSYQLYKFFGYFMLTPYFEKLNFSSFASMMYALIGIIFMSLMILLLIGYSNITKINSSYTWPIYILKLIFILFTTILYLPILDLFFQILNCHYDDNNNLINVVFNNTCWQGSHVIHGIVAILGIVLFVVITMTFNLLYFEPKYNHKDQLSKTSGRAKTFKFFYFLILEISFVLIDLDQFDYVAIYIILIGAFVTFYKLHIEQPFNHVAMQKISSVYAALMLWSALLICFSHYLEDIIFHGTIYAWLIGLPLIAFAISKKEKYLYDLLLMNINKTEDPNQIILLTNYIQKLLSRYQNNQHFNIMLDALIEVHKNTCQKEDCVFRIKKQLNQRLVKLKDENISHRDYQIHLLLGEIYQGYIRRHQHNVRLRINYAFYLLDFLKQKQQSLNEFNQIELLSPSLDNEFIIFRYKRIIEDEMNITQNETISGNLDVATELTFQNNMRQFQNKIERATLMHMDFWSQLQEDQPDLGKMNEIGSKINLAIIQVEELWNKIQKMTQNLPKAMRLYAKFIIEVLQDKDFGEELLEKSKILQAQNNKMKNKQTIQVFSSDDINFEPLPTLLVSTSSDKFAQITNLNLSVCNLFGYHKTELINRKINLLIPQVYAKFHDNYMEMFMQSNDQQKLMKERLVYIKLKSGYILPCYLYMKVLQSFDDNILIAAQFRTLRTFKVGCYLILDSDEVIESISSSCICNLFVDQKMISHRKIYFHELFPNYNRNEYLNKTGCVISFNLQSNIVSNSNYLQYYISDLEDQTQILFQIQITEISNEHQDQVMGYVIKLEKVSNEQSQILSPDIQQQLVVPNTHVSNFQFKYFPSKALYIGENQEEGNSARVDQTVIWEQSSRLSEETQAEKKEKVEEVKVEKINYAEGIRTLKLFDNRIQDIEDIRMSFSDSDEVQHSSVFQKNSDNPDEIEQGQRNNVFRNRKALNSTINDQQRPQVIVYLSWAINILMITVLTLSFTSYFLGLFLFENIQNSLNLINYVSLRNQECSQIVMNVQNLEMLRIGIWNMTETEAIAYEEEQRTELNNSIFALTDANKKIMLDDLYINEEIEELHSKSVVNVRISKTSFSNYDLIEATQQIISKALLVRDKPLKSMTLDDEDATFITYNLQNGIVFQFRNETNQYSYGINNLSGQNVEIFFIFMIVSACAFFILLIILVMFIFQINQIQEQILQLFMEIPEKTVKYLYNKSENFISNLQVGEEEEVSSDLSDEEQDEHKELSRTLKSKRKRKIFKNTNSFHRSQIIIITFILVIFQGYFLLNYFLNQVTYNNLKQQIPELNVTARCSSFYRFVDNCERQLFLNPNEPILLENAYQVVMDNIQKNYEIDSDLHQEHAKNSEIQNSNYYDTFQQIFMLNPCDTFVQNGYTTIEFCESFANGSIEQGMAVAIARYFENVRYIMTIYDMFNGHPEVNFSVAARGWGRFRNITNDSDNVTNYIYNLNNFKQTSESRIMQNVFIKAAFRYLLDEFLTALKYDIEVTQTQLLAVFIVFEVLIFFVYFIVWLPAQMKMTRDIWRTKGLIMMIPLRVIQKIKTIKDFIGILVHSQDK</sequence>
<feature type="transmembrane region" description="Helical" evidence="1">
    <location>
        <begin position="259"/>
        <end position="277"/>
    </location>
</feature>
<dbReference type="KEGG" id="ptm:GSPATT00037031001"/>
<protein>
    <recommendedName>
        <fullName evidence="2">PAS domain-containing protein</fullName>
    </recommendedName>
</protein>
<dbReference type="OMA" id="QKMISHR"/>
<dbReference type="OrthoDB" id="315694at2759"/>
<evidence type="ECO:0000256" key="1">
    <source>
        <dbReference type="SAM" id="Phobius"/>
    </source>
</evidence>
<dbReference type="STRING" id="5888.A0CBT1"/>
<dbReference type="FunFam" id="3.30.450.20:FF:000129">
    <property type="entry name" value="Uncharacterized protein"/>
    <property type="match status" value="1"/>
</dbReference>
<reference evidence="3 4" key="1">
    <citation type="journal article" date="2006" name="Nature">
        <title>Global trends of whole-genome duplications revealed by the ciliate Paramecium tetraurelia.</title>
        <authorList>
            <consortium name="Genoscope"/>
            <person name="Aury J.-M."/>
            <person name="Jaillon O."/>
            <person name="Duret L."/>
            <person name="Noel B."/>
            <person name="Jubin C."/>
            <person name="Porcel B.M."/>
            <person name="Segurens B."/>
            <person name="Daubin V."/>
            <person name="Anthouard V."/>
            <person name="Aiach N."/>
            <person name="Arnaiz O."/>
            <person name="Billaut A."/>
            <person name="Beisson J."/>
            <person name="Blanc I."/>
            <person name="Bouhouche K."/>
            <person name="Camara F."/>
            <person name="Duharcourt S."/>
            <person name="Guigo R."/>
            <person name="Gogendeau D."/>
            <person name="Katinka M."/>
            <person name="Keller A.-M."/>
            <person name="Kissmehl R."/>
            <person name="Klotz C."/>
            <person name="Koll F."/>
            <person name="Le Moue A."/>
            <person name="Lepere C."/>
            <person name="Malinsky S."/>
            <person name="Nowacki M."/>
            <person name="Nowak J.K."/>
            <person name="Plattner H."/>
            <person name="Poulain J."/>
            <person name="Ruiz F."/>
            <person name="Serrano V."/>
            <person name="Zagulski M."/>
            <person name="Dessen P."/>
            <person name="Betermier M."/>
            <person name="Weissenbach J."/>
            <person name="Scarpelli C."/>
            <person name="Schachter V."/>
            <person name="Sperling L."/>
            <person name="Meyer E."/>
            <person name="Cohen J."/>
            <person name="Wincker P."/>
        </authorList>
    </citation>
    <scope>NUCLEOTIDE SEQUENCE [LARGE SCALE GENOMIC DNA]</scope>
    <source>
        <strain evidence="3 4">Stock d4-2</strain>
    </source>
</reference>
<feature type="domain" description="PAS" evidence="2">
    <location>
        <begin position="644"/>
        <end position="695"/>
    </location>
</feature>
<dbReference type="PROSITE" id="PS50112">
    <property type="entry name" value="PAS"/>
    <property type="match status" value="1"/>
</dbReference>
<feature type="transmembrane region" description="Helical" evidence="1">
    <location>
        <begin position="315"/>
        <end position="333"/>
    </location>
</feature>
<dbReference type="RefSeq" id="XP_001435645.1">
    <property type="nucleotide sequence ID" value="XM_001435608.1"/>
</dbReference>
<keyword evidence="4" id="KW-1185">Reference proteome</keyword>
<feature type="transmembrane region" description="Helical" evidence="1">
    <location>
        <begin position="236"/>
        <end position="253"/>
    </location>
</feature>
<accession>A0CBT1</accession>
<organism evidence="3 4">
    <name type="scientific">Paramecium tetraurelia</name>
    <dbReference type="NCBI Taxonomy" id="5888"/>
    <lineage>
        <taxon>Eukaryota</taxon>
        <taxon>Sar</taxon>
        <taxon>Alveolata</taxon>
        <taxon>Ciliophora</taxon>
        <taxon>Intramacronucleata</taxon>
        <taxon>Oligohymenophorea</taxon>
        <taxon>Peniculida</taxon>
        <taxon>Parameciidae</taxon>
        <taxon>Paramecium</taxon>
    </lineage>
</organism>
<dbReference type="EMBL" id="CT868058">
    <property type="protein sequence ID" value="CAK68248.1"/>
    <property type="molecule type" value="Genomic_DNA"/>
</dbReference>
<dbReference type="PANTHER" id="PTHR31600">
    <property type="entry name" value="TINY MACROCYSTS PROTEIN B-RELATED"/>
    <property type="match status" value="1"/>
</dbReference>
<dbReference type="InterPro" id="IPR000014">
    <property type="entry name" value="PAS"/>
</dbReference>
<dbReference type="SUPFAM" id="SSF55785">
    <property type="entry name" value="PYP-like sensor domain (PAS domain)"/>
    <property type="match status" value="1"/>
</dbReference>
<name>A0CBT1_PARTE</name>
<evidence type="ECO:0000313" key="4">
    <source>
        <dbReference type="Proteomes" id="UP000000600"/>
    </source>
</evidence>
<feature type="transmembrane region" description="Helical" evidence="1">
    <location>
        <begin position="1214"/>
        <end position="1238"/>
    </location>
</feature>
<proteinExistence type="predicted"/>
<feature type="transmembrane region" description="Helical" evidence="1">
    <location>
        <begin position="191"/>
        <end position="215"/>
    </location>
</feature>
<feature type="transmembrane region" description="Helical" evidence="1">
    <location>
        <begin position="1015"/>
        <end position="1045"/>
    </location>
</feature>
<keyword evidence="1" id="KW-0472">Membrane</keyword>
<dbReference type="PANTHER" id="PTHR31600:SF2">
    <property type="entry name" value="GAMETE ENRICHED GENE 10 PROTEIN-RELATED"/>
    <property type="match status" value="1"/>
</dbReference>
<feature type="transmembrane region" description="Helical" evidence="1">
    <location>
        <begin position="289"/>
        <end position="309"/>
    </location>
</feature>
<evidence type="ECO:0000313" key="3">
    <source>
        <dbReference type="EMBL" id="CAK68248.1"/>
    </source>
</evidence>
<feature type="transmembrane region" description="Helical" evidence="1">
    <location>
        <begin position="1320"/>
        <end position="1340"/>
    </location>
</feature>
<dbReference type="GeneID" id="5021430"/>
<dbReference type="InterPro" id="IPR057352">
    <property type="entry name" value="TPR_TmcB/C"/>
</dbReference>
<dbReference type="Pfam" id="PF25474">
    <property type="entry name" value="TPR_TmcB"/>
    <property type="match status" value="1"/>
</dbReference>
<feature type="transmembrane region" description="Helical" evidence="1">
    <location>
        <begin position="1559"/>
        <end position="1581"/>
    </location>
</feature>
<gene>
    <name evidence="3" type="ORF">GSPATT00037031001</name>
</gene>
<keyword evidence="1" id="KW-0812">Transmembrane</keyword>
<feature type="transmembrane region" description="Helical" evidence="1">
    <location>
        <begin position="46"/>
        <end position="66"/>
    </location>
</feature>